<dbReference type="Pfam" id="PF01862">
    <property type="entry name" value="PvlArgDC"/>
    <property type="match status" value="1"/>
</dbReference>
<dbReference type="PIRSF" id="PIRSF005216">
    <property type="entry name" value="Pyruvoyl-dep_arg_deCO2ase"/>
    <property type="match status" value="1"/>
</dbReference>
<dbReference type="InterPro" id="IPR016104">
    <property type="entry name" value="Pyr-dep_his/arg-deCO2ase"/>
</dbReference>
<dbReference type="HAMAP" id="MF_01404">
    <property type="entry name" value="PvlArgDC"/>
    <property type="match status" value="1"/>
</dbReference>
<evidence type="ECO:0000256" key="8">
    <source>
        <dbReference type="ARBA" id="ARBA00049309"/>
    </source>
</evidence>
<protein>
    <recommendedName>
        <fullName evidence="4">Pyruvoyl-dependent arginine decarboxylase AaxB</fullName>
        <ecNumber evidence="3">4.1.1.19</ecNumber>
    </recommendedName>
</protein>
<evidence type="ECO:0000256" key="4">
    <source>
        <dbReference type="ARBA" id="ARBA00014727"/>
    </source>
</evidence>
<dbReference type="SFLD" id="SFLDS00055">
    <property type="entry name" value="Pyruvoyl-Dependent_Histidine/A"/>
    <property type="match status" value="1"/>
</dbReference>
<evidence type="ECO:0000256" key="2">
    <source>
        <dbReference type="ARBA" id="ARBA00008611"/>
    </source>
</evidence>
<dbReference type="Gene3D" id="3.30.60.30">
    <property type="match status" value="1"/>
</dbReference>
<evidence type="ECO:0000256" key="7">
    <source>
        <dbReference type="ARBA" id="ARBA00023317"/>
    </source>
</evidence>
<dbReference type="SFLD" id="SFLDG01170">
    <property type="entry name" value="Pyruvoyl-dependent_arginine_de"/>
    <property type="match status" value="1"/>
</dbReference>
<proteinExistence type="inferred from homology"/>
<dbReference type="InterPro" id="IPR016105">
    <property type="entry name" value="Pyr-dep_his/arg-deCO2ase_sand"/>
</dbReference>
<accession>A0A5D0MNA8</accession>
<dbReference type="EMBL" id="VSIV01000276">
    <property type="protein sequence ID" value="TYB32738.1"/>
    <property type="molecule type" value="Genomic_DNA"/>
</dbReference>
<dbReference type="RefSeq" id="WP_303701744.1">
    <property type="nucleotide sequence ID" value="NZ_VSIV01000276.1"/>
</dbReference>
<keyword evidence="6 9" id="KW-0456">Lyase</keyword>
<evidence type="ECO:0000256" key="3">
    <source>
        <dbReference type="ARBA" id="ARBA00012426"/>
    </source>
</evidence>
<comment type="similarity">
    <text evidence="2">Belongs to the pyruvoyl-dependent arginine decarboxylase family.</text>
</comment>
<comment type="catalytic activity">
    <reaction evidence="8">
        <text>L-arginine + H(+) = agmatine + CO2</text>
        <dbReference type="Rhea" id="RHEA:17641"/>
        <dbReference type="ChEBI" id="CHEBI:15378"/>
        <dbReference type="ChEBI" id="CHEBI:16526"/>
        <dbReference type="ChEBI" id="CHEBI:32682"/>
        <dbReference type="ChEBI" id="CHEBI:58145"/>
        <dbReference type="EC" id="4.1.1.19"/>
    </reaction>
</comment>
<evidence type="ECO:0000313" key="10">
    <source>
        <dbReference type="Proteomes" id="UP000323337"/>
    </source>
</evidence>
<dbReference type="PANTHER" id="PTHR40438">
    <property type="entry name" value="PYRUVOYL-DEPENDENT ARGININE DECARBOXYLASE"/>
    <property type="match status" value="1"/>
</dbReference>
<dbReference type="InterPro" id="IPR002724">
    <property type="entry name" value="Pyruvoyl-dep_arg_deCO2ase"/>
</dbReference>
<evidence type="ECO:0000256" key="1">
    <source>
        <dbReference type="ARBA" id="ARBA00001928"/>
    </source>
</evidence>
<keyword evidence="7" id="KW-0670">Pyruvate</keyword>
<dbReference type="NCBIfam" id="TIGR00286">
    <property type="entry name" value="pyruvoyl-dependent arginine decarboxylase"/>
    <property type="match status" value="1"/>
</dbReference>
<dbReference type="GO" id="GO:0006527">
    <property type="term" value="P:L-arginine catabolic process"/>
    <property type="evidence" value="ECO:0007669"/>
    <property type="project" value="InterPro"/>
</dbReference>
<organism evidence="9 10">
    <name type="scientific">Flexistipes sinusarabici</name>
    <dbReference type="NCBI Taxonomy" id="2352"/>
    <lineage>
        <taxon>Bacteria</taxon>
        <taxon>Pseudomonadati</taxon>
        <taxon>Deferribacterota</taxon>
        <taxon>Deferribacteres</taxon>
        <taxon>Deferribacterales</taxon>
        <taxon>Flexistipitaceae</taxon>
        <taxon>Flexistipes</taxon>
    </lineage>
</organism>
<name>A0A5D0MNA8_FLESI</name>
<keyword evidence="5" id="KW-0210">Decarboxylase</keyword>
<comment type="caution">
    <text evidence="9">The sequence shown here is derived from an EMBL/GenBank/DDBJ whole genome shotgun (WGS) entry which is preliminary data.</text>
</comment>
<dbReference type="SFLD" id="SFLDF00471">
    <property type="entry name" value="Pyruvoyl-dependent_arginine_de"/>
    <property type="match status" value="1"/>
</dbReference>
<sequence>MIFKTPTKHFFVSGTSEGYTMLNAFDGALLDAGIGNTNLVKMSSIVPPYCELVDYIKLPQGSLVPVAYASISQAEPGVTLSAAVAAAYPEDESQAGLIMEYSAPARKDIVEKHVRTMAEKGLERRNLKIKEVRSIAVQTIVESIGAAFAAVVLWD</sequence>
<dbReference type="EC" id="4.1.1.19" evidence="3"/>
<comment type="cofactor">
    <cofactor evidence="1">
        <name>pyruvate</name>
        <dbReference type="ChEBI" id="CHEBI:15361"/>
    </cofactor>
</comment>
<dbReference type="SUPFAM" id="SSF56271">
    <property type="entry name" value="Pyruvoyl-dependent histidine and arginine decarboxylases"/>
    <property type="match status" value="1"/>
</dbReference>
<dbReference type="Proteomes" id="UP000323337">
    <property type="component" value="Unassembled WGS sequence"/>
</dbReference>
<evidence type="ECO:0000313" key="9">
    <source>
        <dbReference type="EMBL" id="TYB32738.1"/>
    </source>
</evidence>
<dbReference type="GO" id="GO:0008792">
    <property type="term" value="F:arginine decarboxylase activity"/>
    <property type="evidence" value="ECO:0007669"/>
    <property type="project" value="UniProtKB-EC"/>
</dbReference>
<evidence type="ECO:0000256" key="5">
    <source>
        <dbReference type="ARBA" id="ARBA00022793"/>
    </source>
</evidence>
<dbReference type="PANTHER" id="PTHR40438:SF1">
    <property type="entry name" value="PYRUVOYL-DEPENDENT ARGININE DECARBOXYLASE"/>
    <property type="match status" value="1"/>
</dbReference>
<dbReference type="AlphaFoldDB" id="A0A5D0MNA8"/>
<reference evidence="9 10" key="1">
    <citation type="submission" date="2019-08" db="EMBL/GenBank/DDBJ databases">
        <title>Genomic characterization of a novel candidate phylum (ARYD3) from a high temperature, high salinity tertiary oil reservoir in north central Oklahoma, USA.</title>
        <authorList>
            <person name="Youssef N.H."/>
            <person name="Yadav A."/>
            <person name="Elshahed M.S."/>
        </authorList>
    </citation>
    <scope>NUCLEOTIDE SEQUENCE [LARGE SCALE GENOMIC DNA]</scope>
    <source>
        <strain evidence="9">ARYD1</strain>
    </source>
</reference>
<evidence type="ECO:0000256" key="6">
    <source>
        <dbReference type="ARBA" id="ARBA00023239"/>
    </source>
</evidence>
<dbReference type="Gene3D" id="3.50.20.10">
    <property type="entry name" value="Pyruvoyl-Dependent Histidine Decarboxylase, subunit B"/>
    <property type="match status" value="1"/>
</dbReference>
<gene>
    <name evidence="9" type="ORF">FXF49_09960</name>
</gene>